<dbReference type="InterPro" id="IPR003726">
    <property type="entry name" value="HCY_dom"/>
</dbReference>
<feature type="binding site" evidence="5">
    <location>
        <position position="325"/>
    </location>
    <ligand>
        <name>Zn(2+)</name>
        <dbReference type="ChEBI" id="CHEBI:29105"/>
    </ligand>
</feature>
<evidence type="ECO:0000256" key="3">
    <source>
        <dbReference type="ARBA" id="ARBA00022723"/>
    </source>
</evidence>
<evidence type="ECO:0000313" key="8">
    <source>
        <dbReference type="Proteomes" id="UP001465668"/>
    </source>
</evidence>
<keyword evidence="2 5" id="KW-0808">Transferase</keyword>
<keyword evidence="3 5" id="KW-0479">Metal-binding</keyword>
<evidence type="ECO:0000256" key="4">
    <source>
        <dbReference type="ARBA" id="ARBA00022833"/>
    </source>
</evidence>
<feature type="binding site" evidence="5">
    <location>
        <position position="326"/>
    </location>
    <ligand>
        <name>Zn(2+)</name>
        <dbReference type="ChEBI" id="CHEBI:29105"/>
    </ligand>
</feature>
<dbReference type="SUPFAM" id="SSF82282">
    <property type="entry name" value="Homocysteine S-methyltransferase"/>
    <property type="match status" value="1"/>
</dbReference>
<comment type="caution">
    <text evidence="7">The sequence shown here is derived from an EMBL/GenBank/DDBJ whole genome shotgun (WGS) entry which is preliminary data.</text>
</comment>
<gene>
    <name evidence="7" type="ORF">SCAR479_00220</name>
</gene>
<dbReference type="PANTHER" id="PTHR46015:SF1">
    <property type="entry name" value="HOMOCYSTEINE S-METHYLTRANSFERASE-LIKE ISOFORM 1"/>
    <property type="match status" value="1"/>
</dbReference>
<name>A0ABR2Y997_9PEZI</name>
<keyword evidence="8" id="KW-1185">Reference proteome</keyword>
<sequence length="346" mass="37483">MGSIQILDGGLGTSLEDSYGVTFDHSKPLWSTHFLVEGEDTLLACQRDFAEAGADVILTATYQTSVEGFGRTRIPDYPDGIPQSAIGSYLQKAVEIAEKVTTSTSAKVALSLGPYGACMIPGQEYSGNYDEAHSSEETLYSWHLERLRLFTNVKGLAEKVQFVALETIPRVDELRAVRRAVQDSGITAPFWISGVFPGDGNQLPDGTSIDAVVEAMVDPAMEGAKPWGIGINCTKIHKLTKIIEAFETSVASLIASARLESAPALVLYPDGTKGEIYNTTTKKWEKPEGHGQKTDTQESWAAQLAGIVKASRERGCFRDYLVGGCCKASAEDIGELNRELRDSRHG</sequence>
<dbReference type="Pfam" id="PF02574">
    <property type="entry name" value="S-methyl_trans"/>
    <property type="match status" value="1"/>
</dbReference>
<protein>
    <submittedName>
        <fullName evidence="7">Homocysteine S-methyltransferase</fullName>
    </submittedName>
</protein>
<keyword evidence="4 5" id="KW-0862">Zinc</keyword>
<proteinExistence type="predicted"/>
<dbReference type="InterPro" id="IPR051486">
    <property type="entry name" value="Hcy_S-methyltransferase"/>
</dbReference>
<evidence type="ECO:0000256" key="2">
    <source>
        <dbReference type="ARBA" id="ARBA00022679"/>
    </source>
</evidence>
<evidence type="ECO:0000313" key="7">
    <source>
        <dbReference type="EMBL" id="KAK9783661.1"/>
    </source>
</evidence>
<organism evidence="7 8">
    <name type="scientific">Seiridium cardinale</name>
    <dbReference type="NCBI Taxonomy" id="138064"/>
    <lineage>
        <taxon>Eukaryota</taxon>
        <taxon>Fungi</taxon>
        <taxon>Dikarya</taxon>
        <taxon>Ascomycota</taxon>
        <taxon>Pezizomycotina</taxon>
        <taxon>Sordariomycetes</taxon>
        <taxon>Xylariomycetidae</taxon>
        <taxon>Amphisphaeriales</taxon>
        <taxon>Sporocadaceae</taxon>
        <taxon>Seiridium</taxon>
    </lineage>
</organism>
<dbReference type="PANTHER" id="PTHR46015">
    <property type="entry name" value="ZGC:172121"/>
    <property type="match status" value="1"/>
</dbReference>
<dbReference type="EMBL" id="JARVKM010000001">
    <property type="protein sequence ID" value="KAK9783661.1"/>
    <property type="molecule type" value="Genomic_DNA"/>
</dbReference>
<reference evidence="7 8" key="1">
    <citation type="submission" date="2024-02" db="EMBL/GenBank/DDBJ databases">
        <title>First draft genome assembly of two strains of Seiridium cardinale.</title>
        <authorList>
            <person name="Emiliani G."/>
            <person name="Scali E."/>
        </authorList>
    </citation>
    <scope>NUCLEOTIDE SEQUENCE [LARGE SCALE GENOMIC DNA]</scope>
    <source>
        <strain evidence="7 8">BM-138-000479</strain>
    </source>
</reference>
<feature type="binding site" evidence="5">
    <location>
        <position position="233"/>
    </location>
    <ligand>
        <name>Zn(2+)</name>
        <dbReference type="ChEBI" id="CHEBI:29105"/>
    </ligand>
</feature>
<evidence type="ECO:0000259" key="6">
    <source>
        <dbReference type="PROSITE" id="PS50970"/>
    </source>
</evidence>
<accession>A0ABR2Y997</accession>
<comment type="cofactor">
    <cofactor evidence="5">
        <name>Zn(2+)</name>
        <dbReference type="ChEBI" id="CHEBI:29105"/>
    </cofactor>
</comment>
<feature type="domain" description="Hcy-binding" evidence="6">
    <location>
        <begin position="1"/>
        <end position="340"/>
    </location>
</feature>
<dbReference type="Gene3D" id="3.20.20.330">
    <property type="entry name" value="Homocysteine-binding-like domain"/>
    <property type="match status" value="1"/>
</dbReference>
<keyword evidence="1 5" id="KW-0489">Methyltransferase</keyword>
<dbReference type="Proteomes" id="UP001465668">
    <property type="component" value="Unassembled WGS sequence"/>
</dbReference>
<evidence type="ECO:0000256" key="1">
    <source>
        <dbReference type="ARBA" id="ARBA00022603"/>
    </source>
</evidence>
<dbReference type="PROSITE" id="PS50970">
    <property type="entry name" value="HCY"/>
    <property type="match status" value="1"/>
</dbReference>
<dbReference type="InterPro" id="IPR036589">
    <property type="entry name" value="HCY_dom_sf"/>
</dbReference>
<evidence type="ECO:0000256" key="5">
    <source>
        <dbReference type="PROSITE-ProRule" id="PRU00333"/>
    </source>
</evidence>